<keyword evidence="8" id="KW-1185">Reference proteome</keyword>
<evidence type="ECO:0000256" key="4">
    <source>
        <dbReference type="ARBA" id="ARBA00023136"/>
    </source>
</evidence>
<name>A0AAV2PXD4_MEGNR</name>
<feature type="transmembrane region" description="Helical" evidence="5">
    <location>
        <begin position="142"/>
        <end position="162"/>
    </location>
</feature>
<feature type="non-terminal residue" evidence="7">
    <location>
        <position position="1"/>
    </location>
</feature>
<evidence type="ECO:0000259" key="6">
    <source>
        <dbReference type="Pfam" id="PF01094"/>
    </source>
</evidence>
<organism evidence="7 8">
    <name type="scientific">Meganyctiphanes norvegica</name>
    <name type="common">Northern krill</name>
    <name type="synonym">Thysanopoda norvegica</name>
    <dbReference type="NCBI Taxonomy" id="48144"/>
    <lineage>
        <taxon>Eukaryota</taxon>
        <taxon>Metazoa</taxon>
        <taxon>Ecdysozoa</taxon>
        <taxon>Arthropoda</taxon>
        <taxon>Crustacea</taxon>
        <taxon>Multicrustacea</taxon>
        <taxon>Malacostraca</taxon>
        <taxon>Eumalacostraca</taxon>
        <taxon>Eucarida</taxon>
        <taxon>Euphausiacea</taxon>
        <taxon>Euphausiidae</taxon>
        <taxon>Meganyctiphanes</taxon>
    </lineage>
</organism>
<comment type="caution">
    <text evidence="7">The sequence shown here is derived from an EMBL/GenBank/DDBJ whole genome shotgun (WGS) entry which is preliminary data.</text>
</comment>
<protein>
    <recommendedName>
        <fullName evidence="6">Receptor ligand binding region domain-containing protein</fullName>
    </recommendedName>
</protein>
<evidence type="ECO:0000313" key="7">
    <source>
        <dbReference type="EMBL" id="CAL4066627.1"/>
    </source>
</evidence>
<keyword evidence="4 5" id="KW-0472">Membrane</keyword>
<gene>
    <name evidence="7" type="ORF">MNOR_LOCUS5874</name>
</gene>
<evidence type="ECO:0000256" key="1">
    <source>
        <dbReference type="ARBA" id="ARBA00004370"/>
    </source>
</evidence>
<dbReference type="GO" id="GO:0016020">
    <property type="term" value="C:membrane"/>
    <property type="evidence" value="ECO:0007669"/>
    <property type="project" value="UniProtKB-SubCell"/>
</dbReference>
<dbReference type="SUPFAM" id="SSF53822">
    <property type="entry name" value="Periplasmic binding protein-like I"/>
    <property type="match status" value="1"/>
</dbReference>
<dbReference type="Gene3D" id="3.40.50.2300">
    <property type="match status" value="1"/>
</dbReference>
<dbReference type="InterPro" id="IPR028082">
    <property type="entry name" value="Peripla_BP_I"/>
</dbReference>
<evidence type="ECO:0000256" key="3">
    <source>
        <dbReference type="ARBA" id="ARBA00022989"/>
    </source>
</evidence>
<accession>A0AAV2PXD4</accession>
<evidence type="ECO:0000256" key="2">
    <source>
        <dbReference type="ARBA" id="ARBA00022692"/>
    </source>
</evidence>
<dbReference type="EMBL" id="CAXKWB010002329">
    <property type="protein sequence ID" value="CAL4066627.1"/>
    <property type="molecule type" value="Genomic_DNA"/>
</dbReference>
<sequence>VPIHAAHLYDAVMIYAMALNETLNDKTKDPRNGTHIISLMKQRSFPSIQGFKVYMDDNGDAEGSYSLLAIREIAGNLTGRHGVIGNYSWHKVGQFGFHETPPGTLDMDNVPTLALNDSIMWLGGEAPQDEPPCGFDGCSPDWKIIFSAIGAALAVIVVVLFVA</sequence>
<reference evidence="7 8" key="1">
    <citation type="submission" date="2024-05" db="EMBL/GenBank/DDBJ databases">
        <authorList>
            <person name="Wallberg A."/>
        </authorList>
    </citation>
    <scope>NUCLEOTIDE SEQUENCE [LARGE SCALE GENOMIC DNA]</scope>
</reference>
<dbReference type="Proteomes" id="UP001497623">
    <property type="component" value="Unassembled WGS sequence"/>
</dbReference>
<keyword evidence="2 5" id="KW-0812">Transmembrane</keyword>
<keyword evidence="3 5" id="KW-1133">Transmembrane helix</keyword>
<feature type="non-terminal residue" evidence="7">
    <location>
        <position position="163"/>
    </location>
</feature>
<dbReference type="Pfam" id="PF01094">
    <property type="entry name" value="ANF_receptor"/>
    <property type="match status" value="1"/>
</dbReference>
<evidence type="ECO:0000313" key="8">
    <source>
        <dbReference type="Proteomes" id="UP001497623"/>
    </source>
</evidence>
<comment type="subcellular location">
    <subcellularLocation>
        <location evidence="1">Membrane</location>
    </subcellularLocation>
</comment>
<dbReference type="InterPro" id="IPR001828">
    <property type="entry name" value="ANF_lig-bd_rcpt"/>
</dbReference>
<dbReference type="AlphaFoldDB" id="A0AAV2PXD4"/>
<proteinExistence type="predicted"/>
<feature type="domain" description="Receptor ligand binding region" evidence="6">
    <location>
        <begin position="4"/>
        <end position="69"/>
    </location>
</feature>
<evidence type="ECO:0000256" key="5">
    <source>
        <dbReference type="SAM" id="Phobius"/>
    </source>
</evidence>